<keyword evidence="3" id="KW-1185">Reference proteome</keyword>
<dbReference type="RefSeq" id="WP_098485087.1">
    <property type="nucleotide sequence ID" value="NZ_PDJI01000004.1"/>
</dbReference>
<dbReference type="SUPFAM" id="SSF52091">
    <property type="entry name" value="SpoIIaa-like"/>
    <property type="match status" value="1"/>
</dbReference>
<dbReference type="Gene3D" id="3.30.750.24">
    <property type="entry name" value="STAS domain"/>
    <property type="match status" value="1"/>
</dbReference>
<organism evidence="2 3">
    <name type="scientific">Georgenia soli</name>
    <dbReference type="NCBI Taxonomy" id="638953"/>
    <lineage>
        <taxon>Bacteria</taxon>
        <taxon>Bacillati</taxon>
        <taxon>Actinomycetota</taxon>
        <taxon>Actinomycetes</taxon>
        <taxon>Micrococcales</taxon>
        <taxon>Bogoriellaceae</taxon>
        <taxon>Georgenia</taxon>
    </lineage>
</organism>
<proteinExistence type="predicted"/>
<dbReference type="EMBL" id="PDJI01000004">
    <property type="protein sequence ID" value="PFG41310.1"/>
    <property type="molecule type" value="Genomic_DNA"/>
</dbReference>
<dbReference type="InterPro" id="IPR058548">
    <property type="entry name" value="MlaB-like_STAS"/>
</dbReference>
<dbReference type="Proteomes" id="UP000222106">
    <property type="component" value="Unassembled WGS sequence"/>
</dbReference>
<protein>
    <submittedName>
        <fullName evidence="2">STAS domain-containing protein</fullName>
    </submittedName>
</protein>
<dbReference type="Pfam" id="PF13466">
    <property type="entry name" value="STAS_2"/>
    <property type="match status" value="1"/>
</dbReference>
<dbReference type="OrthoDB" id="4827422at2"/>
<name>A0A2A9ESR3_9MICO</name>
<evidence type="ECO:0000259" key="1">
    <source>
        <dbReference type="Pfam" id="PF13466"/>
    </source>
</evidence>
<comment type="caution">
    <text evidence="2">The sequence shown here is derived from an EMBL/GenBank/DDBJ whole genome shotgun (WGS) entry which is preliminary data.</text>
</comment>
<sequence>MSDAAAASTGPRADEQGLVSVLTSPARVRIVLAGPVDASLSDELATAAREAADAGVPVDVDTRTVTFMDSTVIAAIAHLAHRISHRVRFIEPPDLVRFLLEVTHIGEVVDVVDHDPGFPGALSPTSAR</sequence>
<evidence type="ECO:0000313" key="2">
    <source>
        <dbReference type="EMBL" id="PFG41310.1"/>
    </source>
</evidence>
<reference evidence="2 3" key="1">
    <citation type="submission" date="2017-10" db="EMBL/GenBank/DDBJ databases">
        <title>Sequencing the genomes of 1000 actinobacteria strains.</title>
        <authorList>
            <person name="Klenk H.-P."/>
        </authorList>
    </citation>
    <scope>NUCLEOTIDE SEQUENCE [LARGE SCALE GENOMIC DNA]</scope>
    <source>
        <strain evidence="2 3">DSM 21838</strain>
    </source>
</reference>
<evidence type="ECO:0000313" key="3">
    <source>
        <dbReference type="Proteomes" id="UP000222106"/>
    </source>
</evidence>
<feature type="domain" description="MlaB-like STAS" evidence="1">
    <location>
        <begin position="30"/>
        <end position="103"/>
    </location>
</feature>
<accession>A0A2A9ESR3</accession>
<gene>
    <name evidence="2" type="ORF">ATJ97_3858</name>
</gene>
<dbReference type="InterPro" id="IPR036513">
    <property type="entry name" value="STAS_dom_sf"/>
</dbReference>
<dbReference type="AlphaFoldDB" id="A0A2A9ESR3"/>